<keyword evidence="7" id="KW-0675">Receptor</keyword>
<sequence length="835" mass="92468">MIYHRFVWSSNYACMKTALYPKYVSMLLMLLTIAVYSGKSQAQSTGQLKGTVRTESGLPVEFATVTLHRAGDSVVVKAEFTDADGAYLFGLSAPGRYYVAASQVGFTKAKTTVVDVATDSQTLPALVLRASQSTTLNEVKVVAQKPLYERQADRTVVNVEGSSLAAGNTSLDVLARAPGVTVDNNDNLALRGRQNVLVLIDGKRQPMTGSELADYLRALPADQLKSIELITNPPAKYDAQGTAGIIAINLRKDQRLGTNGTVQGSYGRSQYDKYTAGLTLNNRKKGLNLFGSYNYANRDGLAMLDIHRDFYSVGPNRQQTLTGSSDQINRSRMYFLSHSARAGLDYTLSKRTVLGLVGSYQQSRSPGQIAQNQTTLYDAAGRPTDVYNARNTRNFLSPNGSINFNVKHNFADSTNSPELTADVDYARYRTDRLQELVTNYALSDRINTLLVGDQQGDLTIMSAKADFTRPLARRSRLEAGVKASRVSSDNDVVFRLTEGALTIVDLSRTNRFRYDETILAAYGNWSRTLAKTTLQFGVRAEQTLAEGRQAVGDSSFTRRYAQLFPSAAIKRTLSKNHELNLTLSRRINRPSYGQLNPFRIIIDPTTAGSGNPNLRPETSYNLELTHTFKGTFSTGLSYSRTNLPIIGVVQPETDSTVLSTAVNLNRQDYFALTITAPVQPAKWWQMYNNAVFYYSHFVGNLAGTALNKGRPAFNLSSNHTFTLSKGWSAELNGSFQSGEQYGFLRVRPNGQVTAGFQKALWERKGTLRLNVADIFFTQKVRAVSAYDNYIERFYQRRDSRTATLSFSYRFGNDKVTPTRRRTTGAEDEKRRAGGA</sequence>
<dbReference type="Gene3D" id="2.170.130.10">
    <property type="entry name" value="TonB-dependent receptor, plug domain"/>
    <property type="match status" value="1"/>
</dbReference>
<dbReference type="SUPFAM" id="SSF56935">
    <property type="entry name" value="Porins"/>
    <property type="match status" value="1"/>
</dbReference>
<dbReference type="OrthoDB" id="905812at2"/>
<feature type="region of interest" description="Disordered" evidence="4">
    <location>
        <begin position="815"/>
        <end position="835"/>
    </location>
</feature>
<comment type="subcellular location">
    <subcellularLocation>
        <location evidence="1">Cell outer membrane</location>
    </subcellularLocation>
</comment>
<comment type="caution">
    <text evidence="7">The sequence shown here is derived from an EMBL/GenBank/DDBJ whole genome shotgun (WGS) entry which is preliminary data.</text>
</comment>
<evidence type="ECO:0000313" key="8">
    <source>
        <dbReference type="Proteomes" id="UP000283523"/>
    </source>
</evidence>
<evidence type="ECO:0000256" key="1">
    <source>
        <dbReference type="ARBA" id="ARBA00004442"/>
    </source>
</evidence>
<feature type="domain" description="Outer membrane protein beta-barrel" evidence="6">
    <location>
        <begin position="415"/>
        <end position="808"/>
    </location>
</feature>
<dbReference type="Gene3D" id="2.40.170.20">
    <property type="entry name" value="TonB-dependent receptor, beta-barrel domain"/>
    <property type="match status" value="1"/>
</dbReference>
<accession>A0A418LX33</accession>
<evidence type="ECO:0000259" key="5">
    <source>
        <dbReference type="Pfam" id="PF07715"/>
    </source>
</evidence>
<dbReference type="PANTHER" id="PTHR40980">
    <property type="entry name" value="PLUG DOMAIN-CONTAINING PROTEIN"/>
    <property type="match status" value="1"/>
</dbReference>
<evidence type="ECO:0000256" key="4">
    <source>
        <dbReference type="SAM" id="MobiDB-lite"/>
    </source>
</evidence>
<dbReference type="PANTHER" id="PTHR40980:SF4">
    <property type="entry name" value="TONB-DEPENDENT RECEPTOR-LIKE BETA-BARREL DOMAIN-CONTAINING PROTEIN"/>
    <property type="match status" value="1"/>
</dbReference>
<keyword evidence="2" id="KW-0472">Membrane</keyword>
<dbReference type="Proteomes" id="UP000283523">
    <property type="component" value="Unassembled WGS sequence"/>
</dbReference>
<evidence type="ECO:0000259" key="6">
    <source>
        <dbReference type="Pfam" id="PF14905"/>
    </source>
</evidence>
<dbReference type="PROSITE" id="PS00430">
    <property type="entry name" value="TONB_DEPENDENT_REC_1"/>
    <property type="match status" value="1"/>
</dbReference>
<name>A0A418LX33_9BACT</name>
<feature type="domain" description="TonB-dependent receptor plug" evidence="5">
    <location>
        <begin position="153"/>
        <end position="245"/>
    </location>
</feature>
<dbReference type="InterPro" id="IPR008969">
    <property type="entry name" value="CarboxyPept-like_regulatory"/>
</dbReference>
<protein>
    <submittedName>
        <fullName evidence="7">TonB-dependent receptor</fullName>
    </submittedName>
</protein>
<dbReference type="AlphaFoldDB" id="A0A418LX33"/>
<dbReference type="InterPro" id="IPR010916">
    <property type="entry name" value="TonB_box_CS"/>
</dbReference>
<dbReference type="GO" id="GO:0009279">
    <property type="term" value="C:cell outer membrane"/>
    <property type="evidence" value="ECO:0007669"/>
    <property type="project" value="UniProtKB-SubCell"/>
</dbReference>
<dbReference type="Pfam" id="PF13620">
    <property type="entry name" value="CarboxypepD_reg"/>
    <property type="match status" value="1"/>
</dbReference>
<dbReference type="InterPro" id="IPR036942">
    <property type="entry name" value="Beta-barrel_TonB_sf"/>
</dbReference>
<evidence type="ECO:0000313" key="7">
    <source>
        <dbReference type="EMBL" id="RIV17734.1"/>
    </source>
</evidence>
<dbReference type="Pfam" id="PF14905">
    <property type="entry name" value="OMP_b-brl_3"/>
    <property type="match status" value="1"/>
</dbReference>
<dbReference type="InterPro" id="IPR012910">
    <property type="entry name" value="Plug_dom"/>
</dbReference>
<gene>
    <name evidence="7" type="ORF">DYU11_31320</name>
</gene>
<dbReference type="EMBL" id="QXED01000016">
    <property type="protein sequence ID" value="RIV17734.1"/>
    <property type="molecule type" value="Genomic_DNA"/>
</dbReference>
<keyword evidence="8" id="KW-1185">Reference proteome</keyword>
<dbReference type="Gene3D" id="2.60.40.1120">
    <property type="entry name" value="Carboxypeptidase-like, regulatory domain"/>
    <property type="match status" value="1"/>
</dbReference>
<evidence type="ECO:0000256" key="3">
    <source>
        <dbReference type="ARBA" id="ARBA00023237"/>
    </source>
</evidence>
<feature type="compositionally biased region" description="Basic and acidic residues" evidence="4">
    <location>
        <begin position="823"/>
        <end position="835"/>
    </location>
</feature>
<organism evidence="7 8">
    <name type="scientific">Fibrisoma montanum</name>
    <dbReference type="NCBI Taxonomy" id="2305895"/>
    <lineage>
        <taxon>Bacteria</taxon>
        <taxon>Pseudomonadati</taxon>
        <taxon>Bacteroidota</taxon>
        <taxon>Cytophagia</taxon>
        <taxon>Cytophagales</taxon>
        <taxon>Spirosomataceae</taxon>
        <taxon>Fibrisoma</taxon>
    </lineage>
</organism>
<evidence type="ECO:0000256" key="2">
    <source>
        <dbReference type="ARBA" id="ARBA00023136"/>
    </source>
</evidence>
<dbReference type="InterPro" id="IPR041700">
    <property type="entry name" value="OMP_b-brl_3"/>
</dbReference>
<reference evidence="7 8" key="1">
    <citation type="submission" date="2018-08" db="EMBL/GenBank/DDBJ databases">
        <title>Fibrisoma montanum sp. nov., isolated from Danxia mountain soil.</title>
        <authorList>
            <person name="Huang Y."/>
        </authorList>
    </citation>
    <scope>NUCLEOTIDE SEQUENCE [LARGE SCALE GENOMIC DNA]</scope>
    <source>
        <strain evidence="7 8">HYT19</strain>
    </source>
</reference>
<proteinExistence type="predicted"/>
<dbReference type="Pfam" id="PF07715">
    <property type="entry name" value="Plug"/>
    <property type="match status" value="1"/>
</dbReference>
<dbReference type="InterPro" id="IPR037066">
    <property type="entry name" value="Plug_dom_sf"/>
</dbReference>
<keyword evidence="3" id="KW-0998">Cell outer membrane</keyword>
<dbReference type="SUPFAM" id="SSF49464">
    <property type="entry name" value="Carboxypeptidase regulatory domain-like"/>
    <property type="match status" value="1"/>
</dbReference>